<evidence type="ECO:0000256" key="2">
    <source>
        <dbReference type="SAM" id="MobiDB-lite"/>
    </source>
</evidence>
<feature type="compositionally biased region" description="Polar residues" evidence="2">
    <location>
        <begin position="219"/>
        <end position="230"/>
    </location>
</feature>
<dbReference type="HOGENOM" id="CLU_020925_1_0_1"/>
<feature type="compositionally biased region" description="Low complexity" evidence="2">
    <location>
        <begin position="44"/>
        <end position="78"/>
    </location>
</feature>
<dbReference type="InterPro" id="IPR021833">
    <property type="entry name" value="DUF3425"/>
</dbReference>
<sequence>MNASKWQPYVTTKDQRITMAGQVSPGSETVSACDSPSVKQECVASPGSASGPSSGSAAGSVGGATAATAPTTASAEPAMPGKKRASTSSRGVANLTAEQLAKKRANDREAQRAIRKRTRTQIELLEQRVRELTSLQPYQDLQEALRQKHILQAENNEIKRRLASVMATLQPILNHHSGPLTSTIPPLSPHDDIPSTRAHRPSSVTNADIPPIPPPQSDYAGSQHQASQGEPSDRHLRNPASAEFTNGGAGVYTSSPATSVSPSPSASSQAHGHRQSWQQNAPTSRNADNAWPPHNQLFDYQKRSLTHNLELSGNGERLGLNFLLDSTQNVPKINNFRIGVGSSSANGPLSYNNRLNTPSYGDSNMCPYSTPIRNVEPTCPLDGILLDFLRTRQREAAEGVPNKQLVGPPYPSVSSLLNPAKGIYSHPLSKVFTDILSKFPNISNLPEQVAVLYVMFLLMRWQIYPTRENYDRLPEWMTPRTSQIVTPHAAWIDYLPWPRMRDRMVASYADYDFSNWFIPYTTGLSLNWPYEPTDTLLATNDSDELIINPVFERHLRDLNNWSLGTLFATTYPHLVDTTRIVPESNSQHKNRSSG</sequence>
<feature type="coiled-coil region" evidence="1">
    <location>
        <begin position="108"/>
        <end position="161"/>
    </location>
</feature>
<dbReference type="OrthoDB" id="4161589at2759"/>
<name>A0A022W393_TRIRU</name>
<feature type="compositionally biased region" description="Polar residues" evidence="2">
    <location>
        <begin position="1"/>
        <end position="12"/>
    </location>
</feature>
<evidence type="ECO:0000256" key="1">
    <source>
        <dbReference type="SAM" id="Coils"/>
    </source>
</evidence>
<dbReference type="EMBL" id="KK207840">
    <property type="protein sequence ID" value="EZF52827.1"/>
    <property type="molecule type" value="Genomic_DNA"/>
</dbReference>
<dbReference type="Proteomes" id="UP000023758">
    <property type="component" value="Unassembled WGS sequence"/>
</dbReference>
<proteinExistence type="predicted"/>
<dbReference type="CDD" id="cd14688">
    <property type="entry name" value="bZIP_YAP"/>
    <property type="match status" value="1"/>
</dbReference>
<evidence type="ECO:0008006" key="4">
    <source>
        <dbReference type="Google" id="ProtNLM"/>
    </source>
</evidence>
<dbReference type="Pfam" id="PF11905">
    <property type="entry name" value="DUF3425"/>
    <property type="match status" value="1"/>
</dbReference>
<gene>
    <name evidence="3" type="ORF">H103_04124</name>
</gene>
<feature type="compositionally biased region" description="Low complexity" evidence="2">
    <location>
        <begin position="253"/>
        <end position="268"/>
    </location>
</feature>
<feature type="compositionally biased region" description="Polar residues" evidence="2">
    <location>
        <begin position="24"/>
        <end position="38"/>
    </location>
</feature>
<dbReference type="AlphaFoldDB" id="A0A022W393"/>
<feature type="compositionally biased region" description="Polar residues" evidence="2">
    <location>
        <begin position="275"/>
        <end position="287"/>
    </location>
</feature>
<evidence type="ECO:0000313" key="3">
    <source>
        <dbReference type="EMBL" id="EZF52827.1"/>
    </source>
</evidence>
<feature type="region of interest" description="Disordered" evidence="2">
    <location>
        <begin position="176"/>
        <end position="295"/>
    </location>
</feature>
<feature type="region of interest" description="Disordered" evidence="2">
    <location>
        <begin position="1"/>
        <end position="94"/>
    </location>
</feature>
<reference evidence="3" key="1">
    <citation type="submission" date="2014-02" db="EMBL/GenBank/DDBJ databases">
        <title>The Genome Sequence of Trichophyton rubrum (morphotype fischeri) CBS 288.86.</title>
        <authorList>
            <consortium name="The Broad Institute Genomics Platform"/>
            <person name="Cuomo C.A."/>
            <person name="White T.C."/>
            <person name="Graser Y."/>
            <person name="Martinez-Rossi N."/>
            <person name="Heitman J."/>
            <person name="Young S.K."/>
            <person name="Zeng Q."/>
            <person name="Gargeya S."/>
            <person name="Abouelleil A."/>
            <person name="Alvarado L."/>
            <person name="Chapman S.B."/>
            <person name="Gainer-Dewar J."/>
            <person name="Goldberg J."/>
            <person name="Griggs A."/>
            <person name="Gujja S."/>
            <person name="Hansen M."/>
            <person name="Howarth C."/>
            <person name="Imamovic A."/>
            <person name="Larimer J."/>
            <person name="Martinez D."/>
            <person name="Murphy C."/>
            <person name="Pearson M.D."/>
            <person name="Persinoti G."/>
            <person name="Poon T."/>
            <person name="Priest M."/>
            <person name="Roberts A.D."/>
            <person name="Saif S."/>
            <person name="Shea T.D."/>
            <person name="Sykes S.N."/>
            <person name="Wortman J."/>
            <person name="Nusbaum C."/>
            <person name="Birren B."/>
        </authorList>
    </citation>
    <scope>NUCLEOTIDE SEQUENCE [LARGE SCALE GENOMIC DNA]</scope>
    <source>
        <strain evidence="3">CBS 288.86</strain>
    </source>
</reference>
<dbReference type="PANTHER" id="PTHR37012:SF2">
    <property type="entry name" value="BZIP DOMAIN-CONTAINING PROTEIN-RELATED"/>
    <property type="match status" value="1"/>
</dbReference>
<dbReference type="Gene3D" id="1.20.5.170">
    <property type="match status" value="1"/>
</dbReference>
<organism evidence="3">
    <name type="scientific">Trichophyton rubrum CBS 288.86</name>
    <dbReference type="NCBI Taxonomy" id="1215330"/>
    <lineage>
        <taxon>Eukaryota</taxon>
        <taxon>Fungi</taxon>
        <taxon>Dikarya</taxon>
        <taxon>Ascomycota</taxon>
        <taxon>Pezizomycotina</taxon>
        <taxon>Eurotiomycetes</taxon>
        <taxon>Eurotiomycetidae</taxon>
        <taxon>Onygenales</taxon>
        <taxon>Arthrodermataceae</taxon>
        <taxon>Trichophyton</taxon>
    </lineage>
</organism>
<accession>A0A022W393</accession>
<protein>
    <recommendedName>
        <fullName evidence="4">BZIP domain-containing protein</fullName>
    </recommendedName>
</protein>
<keyword evidence="1" id="KW-0175">Coiled coil</keyword>
<dbReference type="PANTHER" id="PTHR37012">
    <property type="entry name" value="B-ZIP TRANSCRIPTION FACTOR (EUROFUNG)-RELATED"/>
    <property type="match status" value="1"/>
</dbReference>